<keyword evidence="14" id="KW-1185">Reference proteome</keyword>
<evidence type="ECO:0000256" key="2">
    <source>
        <dbReference type="ARBA" id="ARBA00011233"/>
    </source>
</evidence>
<dbReference type="RefSeq" id="WP_134757569.1">
    <property type="nucleotide sequence ID" value="NZ_CP038150.1"/>
</dbReference>
<sequence length="378" mass="39634">MKVLLAASVLTAMSASQAWAQSSVTLYGVVDMGIDYASNVASSPGGTLVPGSGGTLVQMKSGVAQTSQWGLRGSEDLGAGLSAIFKLENGFDAASGSSMDGLAFSRNAYVGLHSEQYGQLTFGKQWDAAVDLIEPFTLNGNYGGWYFAHLNDMDNLDNGFPVDNAIKYTSPVIGGFQFEGHYSFGGQAGQFSNDASYSAAAVYNGAAFSAGVGYLRVNNPVTAVAGYSSGPGYVNVIYGNALANARYQGVLSAGASYTIGSFRLMADYSNVDFSSGSGSHDLHFQNYEISGVYFLTPATTIGVGYTLTMGLDHASDMEPKYHQGNLIVQYALSKRTSVYAMAAYQHAVGAGQNAQIAGFNPSGSQNQFVSRAGVTHMF</sequence>
<dbReference type="GO" id="GO:0009279">
    <property type="term" value="C:cell outer membrane"/>
    <property type="evidence" value="ECO:0007669"/>
    <property type="project" value="UniProtKB-SubCell"/>
</dbReference>
<dbReference type="Gene3D" id="2.40.160.10">
    <property type="entry name" value="Porin"/>
    <property type="match status" value="1"/>
</dbReference>
<dbReference type="GO" id="GO:0046930">
    <property type="term" value="C:pore complex"/>
    <property type="evidence" value="ECO:0007669"/>
    <property type="project" value="UniProtKB-KW"/>
</dbReference>
<dbReference type="GO" id="GO:0015288">
    <property type="term" value="F:porin activity"/>
    <property type="evidence" value="ECO:0007669"/>
    <property type="project" value="UniProtKB-KW"/>
</dbReference>
<evidence type="ECO:0000256" key="10">
    <source>
        <dbReference type="ARBA" id="ARBA00023237"/>
    </source>
</evidence>
<keyword evidence="9" id="KW-0472">Membrane</keyword>
<name>A0A4P7D0S0_9BURK</name>
<feature type="domain" description="Porin" evidence="12">
    <location>
        <begin position="6"/>
        <end position="346"/>
    </location>
</feature>
<evidence type="ECO:0000256" key="4">
    <source>
        <dbReference type="ARBA" id="ARBA00022452"/>
    </source>
</evidence>
<evidence type="ECO:0000313" key="14">
    <source>
        <dbReference type="Proteomes" id="UP000295727"/>
    </source>
</evidence>
<keyword evidence="3" id="KW-0813">Transport</keyword>
<dbReference type="SUPFAM" id="SSF56935">
    <property type="entry name" value="Porins"/>
    <property type="match status" value="1"/>
</dbReference>
<comment type="subcellular location">
    <subcellularLocation>
        <location evidence="1">Cell outer membrane</location>
        <topology evidence="1">Multi-pass membrane protein</topology>
    </subcellularLocation>
</comment>
<comment type="subunit">
    <text evidence="2">Homotrimer.</text>
</comment>
<keyword evidence="8" id="KW-0626">Porin</keyword>
<evidence type="ECO:0000313" key="13">
    <source>
        <dbReference type="EMBL" id="QBR02189.1"/>
    </source>
</evidence>
<dbReference type="InterPro" id="IPR033900">
    <property type="entry name" value="Gram_neg_porin_domain"/>
</dbReference>
<keyword evidence="10" id="KW-0998">Cell outer membrane</keyword>
<dbReference type="InterPro" id="IPR002299">
    <property type="entry name" value="Porin_Neis"/>
</dbReference>
<organism evidence="13 14">
    <name type="scientific">Paraburkholderia pallida</name>
    <dbReference type="NCBI Taxonomy" id="2547399"/>
    <lineage>
        <taxon>Bacteria</taxon>
        <taxon>Pseudomonadati</taxon>
        <taxon>Pseudomonadota</taxon>
        <taxon>Betaproteobacteria</taxon>
        <taxon>Burkholderiales</taxon>
        <taxon>Burkholderiaceae</taxon>
        <taxon>Paraburkholderia</taxon>
    </lineage>
</organism>
<dbReference type="OrthoDB" id="6975458at2"/>
<dbReference type="KEGG" id="ppai:E1956_34350"/>
<evidence type="ECO:0000256" key="8">
    <source>
        <dbReference type="ARBA" id="ARBA00023114"/>
    </source>
</evidence>
<dbReference type="GO" id="GO:0006811">
    <property type="term" value="P:monoatomic ion transport"/>
    <property type="evidence" value="ECO:0007669"/>
    <property type="project" value="UniProtKB-KW"/>
</dbReference>
<evidence type="ECO:0000256" key="7">
    <source>
        <dbReference type="ARBA" id="ARBA00023065"/>
    </source>
</evidence>
<dbReference type="InterPro" id="IPR023614">
    <property type="entry name" value="Porin_dom_sf"/>
</dbReference>
<evidence type="ECO:0000259" key="12">
    <source>
        <dbReference type="Pfam" id="PF13609"/>
    </source>
</evidence>
<evidence type="ECO:0000256" key="3">
    <source>
        <dbReference type="ARBA" id="ARBA00022448"/>
    </source>
</evidence>
<keyword evidence="5" id="KW-0812">Transmembrane</keyword>
<evidence type="ECO:0000256" key="5">
    <source>
        <dbReference type="ARBA" id="ARBA00022692"/>
    </source>
</evidence>
<accession>A0A4P7D0S0</accession>
<evidence type="ECO:0000256" key="1">
    <source>
        <dbReference type="ARBA" id="ARBA00004571"/>
    </source>
</evidence>
<proteinExistence type="predicted"/>
<gene>
    <name evidence="13" type="ORF">E1956_34350</name>
</gene>
<dbReference type="PANTHER" id="PTHR34501">
    <property type="entry name" value="PROTEIN YDDL-RELATED"/>
    <property type="match status" value="1"/>
</dbReference>
<evidence type="ECO:0000256" key="9">
    <source>
        <dbReference type="ARBA" id="ARBA00023136"/>
    </source>
</evidence>
<evidence type="ECO:0000256" key="6">
    <source>
        <dbReference type="ARBA" id="ARBA00022729"/>
    </source>
</evidence>
<reference evidence="13 14" key="1">
    <citation type="submission" date="2019-03" db="EMBL/GenBank/DDBJ databases">
        <title>Paraburkholderia sp. 7MH5, isolated from subtropical forest soil.</title>
        <authorList>
            <person name="Gao Z.-H."/>
            <person name="Qiu L.-H."/>
        </authorList>
    </citation>
    <scope>NUCLEOTIDE SEQUENCE [LARGE SCALE GENOMIC DNA]</scope>
    <source>
        <strain evidence="13 14">7MH5</strain>
    </source>
</reference>
<dbReference type="Proteomes" id="UP000295727">
    <property type="component" value="Chromosome 3"/>
</dbReference>
<feature type="chain" id="PRO_5020805681" evidence="11">
    <location>
        <begin position="21"/>
        <end position="378"/>
    </location>
</feature>
<keyword evidence="6 11" id="KW-0732">Signal</keyword>
<evidence type="ECO:0000256" key="11">
    <source>
        <dbReference type="SAM" id="SignalP"/>
    </source>
</evidence>
<dbReference type="PRINTS" id="PR00184">
    <property type="entry name" value="NEISSPPORIN"/>
</dbReference>
<dbReference type="Pfam" id="PF13609">
    <property type="entry name" value="Porin_4"/>
    <property type="match status" value="1"/>
</dbReference>
<keyword evidence="4" id="KW-1134">Transmembrane beta strand</keyword>
<keyword evidence="7" id="KW-0406">Ion transport</keyword>
<dbReference type="InterPro" id="IPR050298">
    <property type="entry name" value="Gram-neg_bact_OMP"/>
</dbReference>
<dbReference type="AlphaFoldDB" id="A0A4P7D0S0"/>
<feature type="signal peptide" evidence="11">
    <location>
        <begin position="1"/>
        <end position="20"/>
    </location>
</feature>
<dbReference type="PANTHER" id="PTHR34501:SF9">
    <property type="entry name" value="MAJOR OUTER MEMBRANE PROTEIN P.IA"/>
    <property type="match status" value="1"/>
</dbReference>
<dbReference type="CDD" id="cd00342">
    <property type="entry name" value="gram_neg_porins"/>
    <property type="match status" value="1"/>
</dbReference>
<protein>
    <submittedName>
        <fullName evidence="13">Porin</fullName>
    </submittedName>
</protein>
<dbReference type="EMBL" id="CP038150">
    <property type="protein sequence ID" value="QBR02189.1"/>
    <property type="molecule type" value="Genomic_DNA"/>
</dbReference>